<dbReference type="InterPro" id="IPR012337">
    <property type="entry name" value="RNaseH-like_sf"/>
</dbReference>
<dbReference type="Pfam" id="PF13683">
    <property type="entry name" value="rve_3"/>
    <property type="match status" value="1"/>
</dbReference>
<organism evidence="2 3">
    <name type="scientific">Methylorubrum extorquens DSM 13060</name>
    <dbReference type="NCBI Taxonomy" id="882800"/>
    <lineage>
        <taxon>Bacteria</taxon>
        <taxon>Pseudomonadati</taxon>
        <taxon>Pseudomonadota</taxon>
        <taxon>Alphaproteobacteria</taxon>
        <taxon>Hyphomicrobiales</taxon>
        <taxon>Methylobacteriaceae</taxon>
        <taxon>Methylorubrum</taxon>
    </lineage>
</organism>
<dbReference type="Gene3D" id="3.30.420.10">
    <property type="entry name" value="Ribonuclease H-like superfamily/Ribonuclease H"/>
    <property type="match status" value="1"/>
</dbReference>
<dbReference type="SUPFAM" id="SSF53098">
    <property type="entry name" value="Ribonuclease H-like"/>
    <property type="match status" value="1"/>
</dbReference>
<dbReference type="InterPro" id="IPR025948">
    <property type="entry name" value="HTH-like_dom"/>
</dbReference>
<evidence type="ECO:0000313" key="2">
    <source>
        <dbReference type="EMBL" id="EHP93509.1"/>
    </source>
</evidence>
<sequence>MRLKELAAARVRYGYRRLHILLRREGWAVNHKRTDRIYRDEGLSIRPNLPKRKRSWRYRQGRPAIVGPNEVWAMDFMSDRLFDGRPFRILTVVDCHTREALSLTARANFRAFQVTEALDALVRLRGRPKSRRVDNGPEFAGRMLDQWAYLNGVEIDFSRPSKPTDNAYIEAFNGRLRDECLNANWFLSLGDARSKIEAWRRQYNESRPHTALGWLTPQEFALAAAQQVAK</sequence>
<reference evidence="2 3" key="1">
    <citation type="submission" date="2011-09" db="EMBL/GenBank/DDBJ databases">
        <title>The draft genome of Methylobacterium extorquens DSM 13060.</title>
        <authorList>
            <consortium name="US DOE Joint Genome Institute (JGI-PGF)"/>
            <person name="Lucas S."/>
            <person name="Han J."/>
            <person name="Lapidus A."/>
            <person name="Cheng J.-F."/>
            <person name="Goodwin L."/>
            <person name="Pitluck S."/>
            <person name="Peters L."/>
            <person name="Land M.L."/>
            <person name="Hauser L."/>
            <person name="Koskimaki J."/>
            <person name="Halonen O."/>
            <person name="Pirttila A."/>
            <person name="Frank C."/>
            <person name="Woyke T.J."/>
        </authorList>
    </citation>
    <scope>NUCLEOTIDE SEQUENCE [LARGE SCALE GENOMIC DNA]</scope>
    <source>
        <strain evidence="2 3">DSM 13060</strain>
    </source>
</reference>
<dbReference type="InterPro" id="IPR001584">
    <property type="entry name" value="Integrase_cat-core"/>
</dbReference>
<dbReference type="PROSITE" id="PS50994">
    <property type="entry name" value="INTEGRASE"/>
    <property type="match status" value="1"/>
</dbReference>
<comment type="caution">
    <text evidence="2">The sequence shown here is derived from an EMBL/GenBank/DDBJ whole genome shotgun (WGS) entry which is preliminary data.</text>
</comment>
<dbReference type="PATRIC" id="fig|882800.3.peg.1608"/>
<feature type="domain" description="Integrase catalytic" evidence="1">
    <location>
        <begin position="59"/>
        <end position="225"/>
    </location>
</feature>
<dbReference type="GO" id="GO:0003676">
    <property type="term" value="F:nucleic acid binding"/>
    <property type="evidence" value="ECO:0007669"/>
    <property type="project" value="InterPro"/>
</dbReference>
<evidence type="ECO:0000259" key="1">
    <source>
        <dbReference type="PROSITE" id="PS50994"/>
    </source>
</evidence>
<dbReference type="InterPro" id="IPR048020">
    <property type="entry name" value="Transpos_IS3"/>
</dbReference>
<name>H1KG77_METEX</name>
<evidence type="ECO:0000313" key="3">
    <source>
        <dbReference type="Proteomes" id="UP000004382"/>
    </source>
</evidence>
<gene>
    <name evidence="2" type="ORF">MetexDRAFT_1639</name>
</gene>
<protein>
    <submittedName>
        <fullName evidence="2">Integrase catalytic region</fullName>
    </submittedName>
</protein>
<accession>H1KG77</accession>
<dbReference type="Proteomes" id="UP000004382">
    <property type="component" value="Unassembled WGS sequence"/>
</dbReference>
<proteinExistence type="predicted"/>
<dbReference type="NCBIfam" id="NF033516">
    <property type="entry name" value="transpos_IS3"/>
    <property type="match status" value="1"/>
</dbReference>
<dbReference type="EMBL" id="AGJK01000030">
    <property type="protein sequence ID" value="EHP93509.1"/>
    <property type="molecule type" value="Genomic_DNA"/>
</dbReference>
<dbReference type="PANTHER" id="PTHR47515">
    <property type="entry name" value="LOW CALCIUM RESPONSE LOCUS PROTEIN T"/>
    <property type="match status" value="1"/>
</dbReference>
<dbReference type="AlphaFoldDB" id="H1KG77"/>
<dbReference type="GO" id="GO:0015074">
    <property type="term" value="P:DNA integration"/>
    <property type="evidence" value="ECO:0007669"/>
    <property type="project" value="InterPro"/>
</dbReference>
<dbReference type="InterPro" id="IPR036397">
    <property type="entry name" value="RNaseH_sf"/>
</dbReference>
<dbReference type="PANTHER" id="PTHR47515:SF1">
    <property type="entry name" value="BLR2054 PROTEIN"/>
    <property type="match status" value="1"/>
</dbReference>
<dbReference type="Pfam" id="PF13276">
    <property type="entry name" value="HTH_21"/>
    <property type="match status" value="1"/>
</dbReference>